<sequence>MSSLSDLRTHLFSQLDRLGKADKENLQDEIARSEAIRGVSDQIIKAHDTQLKAVALVATYKGMGEEQKPAVIPGSYLEIEGKK</sequence>
<name>A0A4Q7AWQ2_9GAMM</name>
<dbReference type="EMBL" id="SGSU01000009">
    <property type="protein sequence ID" value="RZG66836.1"/>
    <property type="molecule type" value="Genomic_DNA"/>
</dbReference>
<comment type="caution">
    <text evidence="1">The sequence shown here is derived from an EMBL/GenBank/DDBJ whole genome shotgun (WGS) entry which is preliminary data.</text>
</comment>
<reference evidence="1 2" key="1">
    <citation type="submission" date="2019-02" db="EMBL/GenBank/DDBJ databases">
        <title>The Batch Genome Submission of Acinetobacter spp. strains.</title>
        <authorList>
            <person name="Qin J."/>
            <person name="Hu Y."/>
            <person name="Ye H."/>
            <person name="Wei L."/>
            <person name="Feng Y."/>
            <person name="Zong Z."/>
        </authorList>
    </citation>
    <scope>NUCLEOTIDE SEQUENCE [LARGE SCALE GENOMIC DNA]</scope>
    <source>
        <strain evidence="1 2">WCHABo060081</strain>
    </source>
</reference>
<dbReference type="Proteomes" id="UP000293483">
    <property type="component" value="Unassembled WGS sequence"/>
</dbReference>
<gene>
    <name evidence="1" type="ORF">EXE25_09120</name>
</gene>
<dbReference type="RefSeq" id="WP_130145662.1">
    <property type="nucleotide sequence ID" value="NZ_SGSU01000009.1"/>
</dbReference>
<evidence type="ECO:0000313" key="2">
    <source>
        <dbReference type="Proteomes" id="UP000293483"/>
    </source>
</evidence>
<protein>
    <submittedName>
        <fullName evidence="1">Uncharacterized protein</fullName>
    </submittedName>
</protein>
<accession>A0A4Q7AWQ2</accession>
<organism evidence="1 2">
    <name type="scientific">Acinetobacter bouvetii</name>
    <dbReference type="NCBI Taxonomy" id="202951"/>
    <lineage>
        <taxon>Bacteria</taxon>
        <taxon>Pseudomonadati</taxon>
        <taxon>Pseudomonadota</taxon>
        <taxon>Gammaproteobacteria</taxon>
        <taxon>Moraxellales</taxon>
        <taxon>Moraxellaceae</taxon>
        <taxon>Acinetobacter</taxon>
    </lineage>
</organism>
<dbReference type="AlphaFoldDB" id="A0A4Q7AWQ2"/>
<proteinExistence type="predicted"/>
<evidence type="ECO:0000313" key="1">
    <source>
        <dbReference type="EMBL" id="RZG66836.1"/>
    </source>
</evidence>